<keyword evidence="3" id="KW-1185">Reference proteome</keyword>
<comment type="caution">
    <text evidence="2">The sequence shown here is derived from an EMBL/GenBank/DDBJ whole genome shotgun (WGS) entry which is preliminary data.</text>
</comment>
<feature type="domain" description="Integrase catalytic" evidence="1">
    <location>
        <begin position="1"/>
        <end position="95"/>
    </location>
</feature>
<dbReference type="Proteomes" id="UP001200470">
    <property type="component" value="Unassembled WGS sequence"/>
</dbReference>
<organism evidence="2 3">
    <name type="scientific">Xylanibacter brevis</name>
    <dbReference type="NCBI Taxonomy" id="83231"/>
    <lineage>
        <taxon>Bacteria</taxon>
        <taxon>Pseudomonadati</taxon>
        <taxon>Bacteroidota</taxon>
        <taxon>Bacteroidia</taxon>
        <taxon>Bacteroidales</taxon>
        <taxon>Prevotellaceae</taxon>
        <taxon>Xylanibacter</taxon>
    </lineage>
</organism>
<dbReference type="Gene3D" id="3.30.420.10">
    <property type="entry name" value="Ribonuclease H-like superfamily/Ribonuclease H"/>
    <property type="match status" value="1"/>
</dbReference>
<dbReference type="InterPro" id="IPR012337">
    <property type="entry name" value="RNaseH-like_sf"/>
</dbReference>
<dbReference type="PANTHER" id="PTHR46889:SF4">
    <property type="entry name" value="TRANSPOSASE INSO FOR INSERTION SEQUENCE ELEMENT IS911B-RELATED"/>
    <property type="match status" value="1"/>
</dbReference>
<name>A0ABS9CFC9_9BACT</name>
<sequence>MNSDQGSQYTTKDWQDLLTSYGIQVSMDGRGRCKDNIWIERFWRSIKQEYIYFNPAENVSELRSGIADYVKFYDYERPHQSLDNFTPASFYGNKEKKVG</sequence>
<accession>A0ABS9CFC9</accession>
<dbReference type="SUPFAM" id="SSF53098">
    <property type="entry name" value="Ribonuclease H-like"/>
    <property type="match status" value="1"/>
</dbReference>
<evidence type="ECO:0000313" key="2">
    <source>
        <dbReference type="EMBL" id="MCF2563570.1"/>
    </source>
</evidence>
<dbReference type="InterPro" id="IPR036397">
    <property type="entry name" value="RNaseH_sf"/>
</dbReference>
<dbReference type="RefSeq" id="WP_158215524.1">
    <property type="nucleotide sequence ID" value="NZ_JADYTN010000009.1"/>
</dbReference>
<evidence type="ECO:0000313" key="3">
    <source>
        <dbReference type="Proteomes" id="UP001200470"/>
    </source>
</evidence>
<proteinExistence type="predicted"/>
<dbReference type="PROSITE" id="PS50994">
    <property type="entry name" value="INTEGRASE"/>
    <property type="match status" value="1"/>
</dbReference>
<protein>
    <submittedName>
        <fullName evidence="2">Transposase</fullName>
    </submittedName>
</protein>
<dbReference type="InterPro" id="IPR001584">
    <property type="entry name" value="Integrase_cat-core"/>
</dbReference>
<dbReference type="EMBL" id="JADYTN010000009">
    <property type="protein sequence ID" value="MCF2563570.1"/>
    <property type="molecule type" value="Genomic_DNA"/>
</dbReference>
<dbReference type="PANTHER" id="PTHR46889">
    <property type="entry name" value="TRANSPOSASE INSF FOR INSERTION SEQUENCE IS3B-RELATED"/>
    <property type="match status" value="1"/>
</dbReference>
<evidence type="ECO:0000259" key="1">
    <source>
        <dbReference type="PROSITE" id="PS50994"/>
    </source>
</evidence>
<gene>
    <name evidence="2" type="ORF">I6E12_05535</name>
</gene>
<dbReference type="InterPro" id="IPR050900">
    <property type="entry name" value="Transposase_IS3/IS150/IS904"/>
</dbReference>
<dbReference type="Pfam" id="PF13683">
    <property type="entry name" value="rve_3"/>
    <property type="match status" value="1"/>
</dbReference>
<reference evidence="2 3" key="1">
    <citation type="submission" date="2020-12" db="EMBL/GenBank/DDBJ databases">
        <title>Whole genome sequences of gut porcine anaerobes.</title>
        <authorList>
            <person name="Kubasova T."/>
            <person name="Jahodarova E."/>
            <person name="Rychlik I."/>
        </authorList>
    </citation>
    <scope>NUCLEOTIDE SEQUENCE [LARGE SCALE GENOMIC DNA]</scope>
    <source>
        <strain evidence="2 3">An925</strain>
    </source>
</reference>